<evidence type="ECO:0000313" key="4">
    <source>
        <dbReference type="Proteomes" id="UP000198877"/>
    </source>
</evidence>
<accession>A0A1I6HD48</accession>
<protein>
    <submittedName>
        <fullName evidence="3">Uncharacterized conserved protein, DUF1778 family</fullName>
    </submittedName>
</protein>
<dbReference type="Gene3D" id="1.20.5.780">
    <property type="entry name" value="Single helix bin"/>
    <property type="match status" value="1"/>
</dbReference>
<dbReference type="EMBL" id="FOYR01000002">
    <property type="protein sequence ID" value="SFR52301.1"/>
    <property type="molecule type" value="Genomic_DNA"/>
</dbReference>
<dbReference type="InterPro" id="IPR010985">
    <property type="entry name" value="Ribbon_hlx_hlx"/>
</dbReference>
<dbReference type="AlphaFoldDB" id="A0A1I6HD48"/>
<evidence type="ECO:0000313" key="3">
    <source>
        <dbReference type="EMBL" id="SFR52301.1"/>
    </source>
</evidence>
<name>A0A1I6HD48_9MICO</name>
<proteinExistence type="inferred from homology"/>
<dbReference type="PANTHER" id="PTHR35401">
    <property type="entry name" value="COPG FAMILY HELIX-TURN-HELIX PROTEIN-RELATED-RELATED"/>
    <property type="match status" value="1"/>
</dbReference>
<comment type="similarity">
    <text evidence="2">Belongs to the TacA antitoxin family.</text>
</comment>
<dbReference type="Pfam" id="PF08681">
    <property type="entry name" value="TacA1"/>
    <property type="match status" value="1"/>
</dbReference>
<dbReference type="SUPFAM" id="SSF47598">
    <property type="entry name" value="Ribbon-helix-helix"/>
    <property type="match status" value="1"/>
</dbReference>
<evidence type="ECO:0000256" key="2">
    <source>
        <dbReference type="ARBA" id="ARBA00049988"/>
    </source>
</evidence>
<dbReference type="InterPro" id="IPR014795">
    <property type="entry name" value="TacA_1-like"/>
</dbReference>
<gene>
    <name evidence="3" type="ORF">SAMN04488591_1710</name>
</gene>
<evidence type="ECO:0000256" key="1">
    <source>
        <dbReference type="ARBA" id="ARBA00022649"/>
    </source>
</evidence>
<sequence>MYGIFPYNRTMTSSPLKNARVEFRVTSAQKETIEAAAAIQGRSLTDFSAAVLIERAQEVVQHERQLRVDADHYDAFLEIMDQPARSIDGLRDLMSRRSVFVD</sequence>
<keyword evidence="1" id="KW-1277">Toxin-antitoxin system</keyword>
<organism evidence="3 4">
    <name type="scientific">Microbacterium azadirachtae</name>
    <dbReference type="NCBI Taxonomy" id="582680"/>
    <lineage>
        <taxon>Bacteria</taxon>
        <taxon>Bacillati</taxon>
        <taxon>Actinomycetota</taxon>
        <taxon>Actinomycetes</taxon>
        <taxon>Micrococcales</taxon>
        <taxon>Microbacteriaceae</taxon>
        <taxon>Microbacterium</taxon>
    </lineage>
</organism>
<reference evidence="4" key="1">
    <citation type="submission" date="2016-10" db="EMBL/GenBank/DDBJ databases">
        <authorList>
            <person name="Varghese N."/>
            <person name="Submissions S."/>
        </authorList>
    </citation>
    <scope>NUCLEOTIDE SEQUENCE [LARGE SCALE GENOMIC DNA]</scope>
    <source>
        <strain evidence="4">CL127</strain>
    </source>
</reference>
<dbReference type="Proteomes" id="UP000198877">
    <property type="component" value="Unassembled WGS sequence"/>
</dbReference>
<dbReference type="GO" id="GO:0006355">
    <property type="term" value="P:regulation of DNA-templated transcription"/>
    <property type="evidence" value="ECO:0007669"/>
    <property type="project" value="InterPro"/>
</dbReference>